<evidence type="ECO:0000313" key="2">
    <source>
        <dbReference type="EMBL" id="CAG2223609.1"/>
    </source>
</evidence>
<comment type="caution">
    <text evidence="2">The sequence shown here is derived from an EMBL/GenBank/DDBJ whole genome shotgun (WGS) entry which is preliminary data.</text>
</comment>
<reference evidence="2" key="1">
    <citation type="submission" date="2021-03" db="EMBL/GenBank/DDBJ databases">
        <authorList>
            <person name="Bekaert M."/>
        </authorList>
    </citation>
    <scope>NUCLEOTIDE SEQUENCE</scope>
</reference>
<protein>
    <submittedName>
        <fullName evidence="2">Uncharacterized protein</fullName>
    </submittedName>
</protein>
<keyword evidence="3" id="KW-1185">Reference proteome</keyword>
<sequence>MTEGSTSTTAKVGISTDLLHESDARSSKYTTFSVKDVILRETENVSFTTTSAKSTTTDSHYSEFGITEMLDAKSNKKEIITSEKTEELIYYIIASVAILLFVISIILCRVWMRGKYRIVIIKTPSGDIPNYPRDTAEDLTTHYETINENEMISDPVLSNDDHPFQQNNVQINTTDTYLICKSSSSTCSSDYEDIDNMYFNLYQSLENTRQDADLHTYCTATAAYGDLCKVNLYLWNKAERNKESGIKCYSCTSLRRKSKSDEINKSFNIERFNSLPNVFNV</sequence>
<dbReference type="EMBL" id="CAJPWZ010001791">
    <property type="protein sequence ID" value="CAG2223609.1"/>
    <property type="molecule type" value="Genomic_DNA"/>
</dbReference>
<dbReference type="Proteomes" id="UP000683360">
    <property type="component" value="Unassembled WGS sequence"/>
</dbReference>
<organism evidence="2 3">
    <name type="scientific">Mytilus edulis</name>
    <name type="common">Blue mussel</name>
    <dbReference type="NCBI Taxonomy" id="6550"/>
    <lineage>
        <taxon>Eukaryota</taxon>
        <taxon>Metazoa</taxon>
        <taxon>Spiralia</taxon>
        <taxon>Lophotrochozoa</taxon>
        <taxon>Mollusca</taxon>
        <taxon>Bivalvia</taxon>
        <taxon>Autobranchia</taxon>
        <taxon>Pteriomorphia</taxon>
        <taxon>Mytilida</taxon>
        <taxon>Mytiloidea</taxon>
        <taxon>Mytilidae</taxon>
        <taxon>Mytilinae</taxon>
        <taxon>Mytilus</taxon>
    </lineage>
</organism>
<keyword evidence="1" id="KW-1133">Transmembrane helix</keyword>
<proteinExistence type="predicted"/>
<keyword evidence="1" id="KW-0812">Transmembrane</keyword>
<feature type="transmembrane region" description="Helical" evidence="1">
    <location>
        <begin position="88"/>
        <end position="112"/>
    </location>
</feature>
<evidence type="ECO:0000256" key="1">
    <source>
        <dbReference type="SAM" id="Phobius"/>
    </source>
</evidence>
<accession>A0A8S3SQE0</accession>
<evidence type="ECO:0000313" key="3">
    <source>
        <dbReference type="Proteomes" id="UP000683360"/>
    </source>
</evidence>
<gene>
    <name evidence="2" type="ORF">MEDL_36887</name>
</gene>
<dbReference type="AlphaFoldDB" id="A0A8S3SQE0"/>
<name>A0A8S3SQE0_MYTED</name>
<keyword evidence="1" id="KW-0472">Membrane</keyword>